<dbReference type="Proteomes" id="UP000325395">
    <property type="component" value="Unassembled WGS sequence"/>
</dbReference>
<keyword evidence="3" id="KW-1185">Reference proteome</keyword>
<feature type="transmembrane region" description="Helical" evidence="1">
    <location>
        <begin position="75"/>
        <end position="95"/>
    </location>
</feature>
<keyword evidence="1" id="KW-0472">Membrane</keyword>
<name>A0ABQ6W756_9EURO</name>
<protein>
    <submittedName>
        <fullName evidence="2">Uncharacterized protein</fullName>
    </submittedName>
</protein>
<keyword evidence="1" id="KW-0812">Transmembrane</keyword>
<evidence type="ECO:0000313" key="2">
    <source>
        <dbReference type="EMBL" id="KAE8412975.1"/>
    </source>
</evidence>
<reference evidence="2 3" key="1">
    <citation type="submission" date="2019-04" db="EMBL/GenBank/DDBJ databases">
        <authorList>
            <consortium name="DOE Joint Genome Institute"/>
            <person name="Mondo S."/>
            <person name="Kjaerbolling I."/>
            <person name="Vesth T."/>
            <person name="Frisvad J.C."/>
            <person name="Nybo J.L."/>
            <person name="Theobald S."/>
            <person name="Kildgaard S."/>
            <person name="Isbrandt T."/>
            <person name="Kuo A."/>
            <person name="Sato A."/>
            <person name="Lyhne E.K."/>
            <person name="Kogle M.E."/>
            <person name="Wiebenga A."/>
            <person name="Kun R.S."/>
            <person name="Lubbers R.J."/>
            <person name="Makela M.R."/>
            <person name="Barry K."/>
            <person name="Chovatia M."/>
            <person name="Clum A."/>
            <person name="Daum C."/>
            <person name="Haridas S."/>
            <person name="He G."/>
            <person name="LaButti K."/>
            <person name="Lipzen A."/>
            <person name="Riley R."/>
            <person name="Salamov A."/>
            <person name="Simmons B.A."/>
            <person name="Magnuson J.K."/>
            <person name="Henrissat B."/>
            <person name="Mortensen U.H."/>
            <person name="Larsen T.O."/>
            <person name="Devries R.P."/>
            <person name="Grigoriev I.V."/>
            <person name="Machida M."/>
            <person name="Baker S.E."/>
            <person name="Andersen M.R."/>
            <person name="Cantor M.N."/>
            <person name="Hua S.X."/>
        </authorList>
    </citation>
    <scope>NUCLEOTIDE SEQUENCE [LARGE SCALE GENOMIC DNA]</scope>
    <source>
        <strain evidence="2 3">CBS 117616</strain>
    </source>
</reference>
<evidence type="ECO:0000256" key="1">
    <source>
        <dbReference type="SAM" id="Phobius"/>
    </source>
</evidence>
<accession>A0ABQ6W756</accession>
<dbReference type="EMBL" id="ML735818">
    <property type="protein sequence ID" value="KAE8412975.1"/>
    <property type="molecule type" value="Genomic_DNA"/>
</dbReference>
<sequence length="111" mass="12524">MVSRLGIYRRLHSLHIRTWIVGGTLLNNENIVVELYTAAIPAILAMPLFHYDDTMCCSAVICSGVAYNMLSYRPLFTALISTLYIAWLSFLNFALSANNSISNWSFAKWSL</sequence>
<gene>
    <name evidence="2" type="ORF">BDV36DRAFT_269803</name>
</gene>
<organism evidence="2 3">
    <name type="scientific">Aspergillus pseudocaelatus</name>
    <dbReference type="NCBI Taxonomy" id="1825620"/>
    <lineage>
        <taxon>Eukaryota</taxon>
        <taxon>Fungi</taxon>
        <taxon>Dikarya</taxon>
        <taxon>Ascomycota</taxon>
        <taxon>Pezizomycotina</taxon>
        <taxon>Eurotiomycetes</taxon>
        <taxon>Eurotiomycetidae</taxon>
        <taxon>Eurotiales</taxon>
        <taxon>Aspergillaceae</taxon>
        <taxon>Aspergillus</taxon>
        <taxon>Aspergillus subgen. Circumdati</taxon>
    </lineage>
</organism>
<evidence type="ECO:0000313" key="3">
    <source>
        <dbReference type="Proteomes" id="UP000325395"/>
    </source>
</evidence>
<keyword evidence="1" id="KW-1133">Transmembrane helix</keyword>
<proteinExistence type="predicted"/>